<dbReference type="GO" id="GO:0009435">
    <property type="term" value="P:NAD+ biosynthetic process"/>
    <property type="evidence" value="ECO:0007669"/>
    <property type="project" value="UniProtKB-UniRule"/>
</dbReference>
<keyword evidence="1 2" id="KW-0436">Ligase</keyword>
<evidence type="ECO:0000259" key="4">
    <source>
        <dbReference type="PROSITE" id="PS50263"/>
    </source>
</evidence>
<dbReference type="InterPro" id="IPR014729">
    <property type="entry name" value="Rossmann-like_a/b/a_fold"/>
</dbReference>
<evidence type="ECO:0000256" key="1">
    <source>
        <dbReference type="ARBA" id="ARBA00022598"/>
    </source>
</evidence>
<dbReference type="CDD" id="cd07570">
    <property type="entry name" value="GAT_Gln-NAD-synth"/>
    <property type="match status" value="1"/>
</dbReference>
<dbReference type="Pfam" id="PF02540">
    <property type="entry name" value="NAD_synthase"/>
    <property type="match status" value="1"/>
</dbReference>
<feature type="region of interest" description="Disordered" evidence="3">
    <location>
        <begin position="506"/>
        <end position="531"/>
    </location>
</feature>
<dbReference type="PROSITE" id="PS50263">
    <property type="entry name" value="CN_HYDROLASE"/>
    <property type="match status" value="1"/>
</dbReference>
<dbReference type="InterPro" id="IPR036526">
    <property type="entry name" value="C-N_Hydrolase_sf"/>
</dbReference>
<dbReference type="GO" id="GO:0003952">
    <property type="term" value="F:NAD+ synthase (glutamine-hydrolyzing) activity"/>
    <property type="evidence" value="ECO:0007669"/>
    <property type="project" value="UniProtKB-UniRule"/>
</dbReference>
<evidence type="ECO:0000256" key="2">
    <source>
        <dbReference type="PIRNR" id="PIRNR006630"/>
    </source>
</evidence>
<dbReference type="PIRSF" id="PIRSF006630">
    <property type="entry name" value="NADS_GAT"/>
    <property type="match status" value="1"/>
</dbReference>
<keyword evidence="2" id="KW-0547">Nucleotide-binding</keyword>
<evidence type="ECO:0000313" key="6">
    <source>
        <dbReference type="Proteomes" id="UP000185494"/>
    </source>
</evidence>
<dbReference type="Gene3D" id="3.40.50.620">
    <property type="entry name" value="HUPs"/>
    <property type="match status" value="1"/>
</dbReference>
<sequence>MPESASLRIALAQTDPWMGDIRRNAARLLALRAEAAAQGADLLVAPRLALLGAPPEDLARDPAVLAACEAAIRHLAEATGDGGPGLLLGAPWREAGRCHDAAILLDGGQVRARRARHEPGEPGLAEDVTLFATGPAPGPMVFRGLRLGVMVGPDSAGPAVAETLSESGAELLLVLEAEPFRPGGAERRIDRAVARVVETGLPLLSVNLAGAQDGIAFDGASFALNADRRLALRLPGLAETLCLSDWRQGDAGWEAVPQPLPEAPGEPGVLWEALLTGLRAHLLKNGHREILMELDGTPAAALTALLAVEAIGAAHVRAVLLPGLGIRSGRRAAECALRLGIGTDTLPTGSATGAVHSVLGAEARDLDVSPRLRHLLLEALAEARGALLLSSGTRSRYLLGLMGPGAYAPLSGLYDSEAAVLARWGLERGWLTEVLLRPSEAPAPDLPAGLPPAERLDPILRALAGEAGPDDGSPLDALLRDGHDRATVLRVWRLMDGAAYKRRTSPPGWGIGPAGPARRTPITNGFTAQLA</sequence>
<dbReference type="RefSeq" id="WP_075798546.1">
    <property type="nucleotide sequence ID" value="NZ_CP015583.1"/>
</dbReference>
<protein>
    <recommendedName>
        <fullName evidence="2">Glutamine-dependent NAD(+) synthetase</fullName>
        <ecNumber evidence="2">6.3.5.1</ecNumber>
    </recommendedName>
    <alternativeName>
        <fullName evidence="2">NAD(+) synthase [glutamine-hydrolyzing]</fullName>
    </alternativeName>
</protein>
<dbReference type="Gene3D" id="3.60.110.10">
    <property type="entry name" value="Carbon-nitrogen hydrolase"/>
    <property type="match status" value="1"/>
</dbReference>
<accession>A0A1L7AFZ7</accession>
<dbReference type="EC" id="6.3.5.1" evidence="2"/>
<feature type="domain" description="CN hydrolase" evidence="4">
    <location>
        <begin position="7"/>
        <end position="248"/>
    </location>
</feature>
<gene>
    <name evidence="5" type="ORF">RGI145_12000</name>
</gene>
<evidence type="ECO:0000256" key="3">
    <source>
        <dbReference type="SAM" id="MobiDB-lite"/>
    </source>
</evidence>
<dbReference type="GO" id="GO:0005524">
    <property type="term" value="F:ATP binding"/>
    <property type="evidence" value="ECO:0007669"/>
    <property type="project" value="UniProtKB-UniRule"/>
</dbReference>
<keyword evidence="2" id="KW-0520">NAD</keyword>
<dbReference type="InterPro" id="IPR022310">
    <property type="entry name" value="NAD/GMP_synthase"/>
</dbReference>
<dbReference type="STRING" id="257708.RGI145_12000"/>
<dbReference type="KEGG" id="rgi:RGI145_12000"/>
<feature type="compositionally biased region" description="Polar residues" evidence="3">
    <location>
        <begin position="521"/>
        <end position="531"/>
    </location>
</feature>
<dbReference type="EMBL" id="CP015583">
    <property type="protein sequence ID" value="APT57724.1"/>
    <property type="molecule type" value="Genomic_DNA"/>
</dbReference>
<dbReference type="eggNOG" id="COG0388">
    <property type="taxonomic scope" value="Bacteria"/>
</dbReference>
<comment type="catalytic activity">
    <reaction evidence="2">
        <text>deamido-NAD(+) + L-glutamine + ATP + H2O = L-glutamate + AMP + diphosphate + NAD(+) + H(+)</text>
        <dbReference type="Rhea" id="RHEA:24384"/>
        <dbReference type="ChEBI" id="CHEBI:15377"/>
        <dbReference type="ChEBI" id="CHEBI:15378"/>
        <dbReference type="ChEBI" id="CHEBI:29985"/>
        <dbReference type="ChEBI" id="CHEBI:30616"/>
        <dbReference type="ChEBI" id="CHEBI:33019"/>
        <dbReference type="ChEBI" id="CHEBI:57540"/>
        <dbReference type="ChEBI" id="CHEBI:58359"/>
        <dbReference type="ChEBI" id="CHEBI:58437"/>
        <dbReference type="ChEBI" id="CHEBI:456215"/>
        <dbReference type="EC" id="6.3.5.1"/>
    </reaction>
</comment>
<dbReference type="eggNOG" id="COG0171">
    <property type="taxonomic scope" value="Bacteria"/>
</dbReference>
<dbReference type="Proteomes" id="UP000185494">
    <property type="component" value="Chromosome 1"/>
</dbReference>
<dbReference type="UniPathway" id="UPA00253">
    <property type="reaction ID" value="UER00334"/>
</dbReference>
<dbReference type="InterPro" id="IPR003010">
    <property type="entry name" value="C-N_Hydrolase"/>
</dbReference>
<dbReference type="Pfam" id="PF00795">
    <property type="entry name" value="CN_hydrolase"/>
    <property type="match status" value="1"/>
</dbReference>
<comment type="pathway">
    <text evidence="2">Cofactor biosynthesis; NAD(+) biosynthesis; NAD(+) from deamido-NAD(+) (L-Gln route): step 1/1.</text>
</comment>
<comment type="similarity">
    <text evidence="2">In the C-terminal section; belongs to the NAD synthetase family.</text>
</comment>
<dbReference type="SUPFAM" id="SSF56317">
    <property type="entry name" value="Carbon-nitrogen hydrolase"/>
    <property type="match status" value="1"/>
</dbReference>
<keyword evidence="2" id="KW-0067">ATP-binding</keyword>
<evidence type="ECO:0000313" key="5">
    <source>
        <dbReference type="EMBL" id="APT57724.1"/>
    </source>
</evidence>
<dbReference type="AlphaFoldDB" id="A0A1L7AFZ7"/>
<reference evidence="5 6" key="1">
    <citation type="submission" date="2016-05" db="EMBL/GenBank/DDBJ databases">
        <title>Complete Genome and Methylome Analysis of Psychrotrophic Bacterial Isolates from Antarctic Lake Untersee.</title>
        <authorList>
            <person name="Fomenkov A."/>
            <person name="Akimov V.N."/>
            <person name="Vasilyeva L.V."/>
            <person name="Andersen D."/>
            <person name="Vincze T."/>
            <person name="Roberts R.J."/>
        </authorList>
    </citation>
    <scope>NUCLEOTIDE SEQUENCE [LARGE SCALE GENOMIC DNA]</scope>
    <source>
        <strain evidence="5 6">U14-5</strain>
    </source>
</reference>
<dbReference type="SUPFAM" id="SSF52402">
    <property type="entry name" value="Adenine nucleotide alpha hydrolases-like"/>
    <property type="match status" value="1"/>
</dbReference>
<organism evidence="5 6">
    <name type="scientific">Roseomonas gilardii</name>
    <dbReference type="NCBI Taxonomy" id="257708"/>
    <lineage>
        <taxon>Bacteria</taxon>
        <taxon>Pseudomonadati</taxon>
        <taxon>Pseudomonadota</taxon>
        <taxon>Alphaproteobacteria</taxon>
        <taxon>Acetobacterales</taxon>
        <taxon>Roseomonadaceae</taxon>
        <taxon>Roseomonas</taxon>
    </lineage>
</organism>
<dbReference type="InterPro" id="IPR014445">
    <property type="entry name" value="Gln-dep_NAD_synthase"/>
</dbReference>
<name>A0A1L7AFZ7_9PROT</name>
<proteinExistence type="inferred from homology"/>